<gene>
    <name evidence="1" type="primary">LOC107801922</name>
</gene>
<organism evidence="1">
    <name type="scientific">Nicotiana tabacum</name>
    <name type="common">Common tobacco</name>
    <dbReference type="NCBI Taxonomy" id="4097"/>
    <lineage>
        <taxon>Eukaryota</taxon>
        <taxon>Viridiplantae</taxon>
        <taxon>Streptophyta</taxon>
        <taxon>Embryophyta</taxon>
        <taxon>Tracheophyta</taxon>
        <taxon>Spermatophyta</taxon>
        <taxon>Magnoliopsida</taxon>
        <taxon>eudicotyledons</taxon>
        <taxon>Gunneridae</taxon>
        <taxon>Pentapetalae</taxon>
        <taxon>asterids</taxon>
        <taxon>lamiids</taxon>
        <taxon>Solanales</taxon>
        <taxon>Solanaceae</taxon>
        <taxon>Nicotianoideae</taxon>
        <taxon>Nicotianeae</taxon>
        <taxon>Nicotiana</taxon>
    </lineage>
</organism>
<dbReference type="OrthoDB" id="1903608at2759"/>
<protein>
    <recommendedName>
        <fullName evidence="2">Integrase catalytic domain-containing protein</fullName>
    </recommendedName>
</protein>
<dbReference type="RefSeq" id="XP_016480826.1">
    <property type="nucleotide sequence ID" value="XM_016625340.1"/>
</dbReference>
<dbReference type="InterPro" id="IPR012337">
    <property type="entry name" value="RNaseH-like_sf"/>
</dbReference>
<dbReference type="Gene3D" id="3.30.420.10">
    <property type="entry name" value="Ribonuclease H-like superfamily/Ribonuclease H"/>
    <property type="match status" value="1"/>
</dbReference>
<dbReference type="AlphaFoldDB" id="A0A1S4AW33"/>
<dbReference type="KEGG" id="nta:107801922"/>
<reference evidence="1" key="1">
    <citation type="submission" date="2025-08" db="UniProtKB">
        <authorList>
            <consortium name="RefSeq"/>
        </authorList>
    </citation>
    <scope>IDENTIFICATION</scope>
</reference>
<dbReference type="SUPFAM" id="SSF53098">
    <property type="entry name" value="Ribonuclease H-like"/>
    <property type="match status" value="1"/>
</dbReference>
<dbReference type="GO" id="GO:0003676">
    <property type="term" value="F:nucleic acid binding"/>
    <property type="evidence" value="ECO:0007669"/>
    <property type="project" value="InterPro"/>
</dbReference>
<evidence type="ECO:0008006" key="2">
    <source>
        <dbReference type="Google" id="ProtNLM"/>
    </source>
</evidence>
<proteinExistence type="predicted"/>
<name>A0A1S4AW33_TOBAC</name>
<dbReference type="InterPro" id="IPR036397">
    <property type="entry name" value="RNaseH_sf"/>
</dbReference>
<dbReference type="PaxDb" id="4097-A0A1S4AW33"/>
<dbReference type="PANTHER" id="PTHR48475:SF1">
    <property type="entry name" value="RNASE H TYPE-1 DOMAIN-CONTAINING PROTEIN"/>
    <property type="match status" value="1"/>
</dbReference>
<accession>A0A1S4AW33</accession>
<sequence length="150" mass="17317">MAVPSPWKARIGSTLNEVEIHKIMGAWLPQNSCQESHYRAFTRLLAKYGIKNKVATLYHPQSSGQVEVSNREIKNILPKTVNANWTDWSRKLDDVLWAYCMAYKTLIGTSTYWLVFGKAYHLPVELEHIAMWALKRLNLDWGEAVNLRLT</sequence>
<dbReference type="PANTHER" id="PTHR48475">
    <property type="entry name" value="RIBONUCLEASE H"/>
    <property type="match status" value="1"/>
</dbReference>
<evidence type="ECO:0000313" key="1">
    <source>
        <dbReference type="RefSeq" id="XP_016480826.1"/>
    </source>
</evidence>
<dbReference type="STRING" id="4097.A0A1S4AW33"/>